<dbReference type="Proteomes" id="UP000355283">
    <property type="component" value="Unassembled WGS sequence"/>
</dbReference>
<feature type="region of interest" description="Disordered" evidence="1">
    <location>
        <begin position="476"/>
        <end position="525"/>
    </location>
</feature>
<proteinExistence type="predicted"/>
<evidence type="ECO:0000313" key="3">
    <source>
        <dbReference type="Proteomes" id="UP000355283"/>
    </source>
</evidence>
<evidence type="ECO:0000256" key="1">
    <source>
        <dbReference type="SAM" id="MobiDB-lite"/>
    </source>
</evidence>
<evidence type="ECO:0008006" key="4">
    <source>
        <dbReference type="Google" id="ProtNLM"/>
    </source>
</evidence>
<feature type="compositionally biased region" description="Low complexity" evidence="1">
    <location>
        <begin position="376"/>
        <end position="395"/>
    </location>
</feature>
<comment type="caution">
    <text evidence="2">The sequence shown here is derived from an EMBL/GenBank/DDBJ whole genome shotgun (WGS) entry which is preliminary data.</text>
</comment>
<feature type="compositionally biased region" description="Basic and acidic residues" evidence="1">
    <location>
        <begin position="478"/>
        <end position="495"/>
    </location>
</feature>
<sequence>MADLIQERNRIKLALREVSTVCTVCRDIKTACSGYPCARCCRLSLPCHPQPPKPSPSCSNRKRSRKVSEAAADGALGAAESDASDDTGSSVEGTERAEVRRSPRRQQLLRLSLTELALARHNPQRLSAEYVMCFHKVRREFGSEGIDRRRVIECMRIWQHLSVLVGGDVTWGMADKVGRSMGISAVDMEDAASVALGPTRSRRKGRAQEEVAILARLVDEVRTMPDYKILARTQHESLPTFLGLLAGERLVQVTNAAFDRMVEGAGRIMSSAFVHRTTCILLLAQLVAPDDRSTFFEGFMQALFVPSRCFKSTFLLKWFQGDGEIRLCIVSFRPVKVGHLSGVQILFEAAPQSKRLTSRPHRNQVIDTFRRHDTPSTGPSAASSSSSISLDSKSCARPRPKPRVPSEPDLQKGRVGCSPDAWWQLSVPGDPASMPGTSAARRSLEIERKGGEGRAGRESFCIPAFACLPEPCPPRSEAAVRPEGGRKVGKGDKTLLPRPLGRGVPVLIPTKEGGGQAEGEGGEARASEGFAEGRMKEGMHDSSAMSTSSTTSLGDVCDGGAEASAGFWGVPNPLTDEAEDNLLDAALASAIGPLLTPELLNEVFD</sequence>
<dbReference type="OrthoDB" id="10355963at2759"/>
<feature type="region of interest" description="Disordered" evidence="1">
    <location>
        <begin position="356"/>
        <end position="415"/>
    </location>
</feature>
<dbReference type="AlphaFoldDB" id="A0A4D9CN10"/>
<keyword evidence="3" id="KW-1185">Reference proteome</keyword>
<feature type="compositionally biased region" description="Low complexity" evidence="1">
    <location>
        <begin position="69"/>
        <end position="81"/>
    </location>
</feature>
<dbReference type="EMBL" id="SDOX01000166">
    <property type="protein sequence ID" value="TFJ80521.1"/>
    <property type="molecule type" value="Genomic_DNA"/>
</dbReference>
<organism evidence="2 3">
    <name type="scientific">Nannochloropsis salina CCMP1776</name>
    <dbReference type="NCBI Taxonomy" id="1027361"/>
    <lineage>
        <taxon>Eukaryota</taxon>
        <taxon>Sar</taxon>
        <taxon>Stramenopiles</taxon>
        <taxon>Ochrophyta</taxon>
        <taxon>Eustigmatophyceae</taxon>
        <taxon>Eustigmatales</taxon>
        <taxon>Monodopsidaceae</taxon>
        <taxon>Microchloropsis</taxon>
        <taxon>Microchloropsis salina</taxon>
    </lineage>
</organism>
<reference evidence="2 3" key="1">
    <citation type="submission" date="2019-01" db="EMBL/GenBank/DDBJ databases">
        <title>Nuclear Genome Assembly of the Microalgal Biofuel strain Nannochloropsis salina CCMP1776.</title>
        <authorList>
            <person name="Hovde B."/>
        </authorList>
    </citation>
    <scope>NUCLEOTIDE SEQUENCE [LARGE SCALE GENOMIC DNA]</scope>
    <source>
        <strain evidence="2 3">CCMP1776</strain>
    </source>
</reference>
<accession>A0A4D9CN10</accession>
<feature type="region of interest" description="Disordered" evidence="1">
    <location>
        <begin position="49"/>
        <end position="103"/>
    </location>
</feature>
<evidence type="ECO:0000313" key="2">
    <source>
        <dbReference type="EMBL" id="TFJ80521.1"/>
    </source>
</evidence>
<protein>
    <recommendedName>
        <fullName evidence="4">Zn(2)-C6 fungal-type domain-containing protein</fullName>
    </recommendedName>
</protein>
<gene>
    <name evidence="2" type="ORF">NSK_008262</name>
</gene>
<name>A0A4D9CN10_9STRA</name>